<protein>
    <submittedName>
        <fullName evidence="3">ATP-binding protein</fullName>
    </submittedName>
</protein>
<dbReference type="InterPro" id="IPR003959">
    <property type="entry name" value="ATPase_AAA_core"/>
</dbReference>
<keyword evidence="3" id="KW-0547">Nucleotide-binding</keyword>
<dbReference type="Proteomes" id="UP000463949">
    <property type="component" value="Chromosome"/>
</dbReference>
<accession>A0A857GQD6</accession>
<sequence length="477" mass="54350">MKLSKLRIKNFRCFTDLELELNEQLTVLVAENGQGKSALLDAIRIGLWPFVSSFDLARPAFNPPGNAIAISDVRLVRLPNGDMARQLPTEVALTGDFGMGSSDTWVRYRDSEAKATKTKDDGDTSKMKNWSSAVQAQIRSPDKPTLDLPVFGYYGTGRLWAQKRLIEKPKGKDDTQDPDFYIRTFGYVNCLDPASSYKHFKEWFIWAYESLREQQINKMEGRSNDEELSAAQGRIRVVQQAIDTFLKPITGWHTLEYSISREKSLILHHEDQGTLDVEQLSDGIRSVLAMVGDIAYRCIKLNPHMGVNAARETIGVVMIDEVDMHLHPRWQQVVLQQLQEAFPQVQFTVTTHSPQVLSTIPAECIRILASEWDEERDQQRILVHPVTRQTQGVASSDLLAEIMGTDPLPNIEIVRQLSHYMALIQQGLESHDKAIQLRSLLEAHYGKHHPHILECDRLIRLQALKRRKPARRDKEGR</sequence>
<dbReference type="GO" id="GO:0016887">
    <property type="term" value="F:ATP hydrolysis activity"/>
    <property type="evidence" value="ECO:0007669"/>
    <property type="project" value="InterPro"/>
</dbReference>
<dbReference type="Pfam" id="PF13476">
    <property type="entry name" value="AAA_23"/>
    <property type="match status" value="1"/>
</dbReference>
<dbReference type="Gene3D" id="3.40.50.300">
    <property type="entry name" value="P-loop containing nucleotide triphosphate hydrolases"/>
    <property type="match status" value="2"/>
</dbReference>
<dbReference type="AlphaFoldDB" id="A0A857GQD6"/>
<dbReference type="EMBL" id="CP024621">
    <property type="protein sequence ID" value="QHD50686.1"/>
    <property type="molecule type" value="Genomic_DNA"/>
</dbReference>
<dbReference type="GO" id="GO:0006302">
    <property type="term" value="P:double-strand break repair"/>
    <property type="evidence" value="ECO:0007669"/>
    <property type="project" value="InterPro"/>
</dbReference>
<dbReference type="Pfam" id="PF13304">
    <property type="entry name" value="AAA_21"/>
    <property type="match status" value="1"/>
</dbReference>
<dbReference type="GO" id="GO:0005524">
    <property type="term" value="F:ATP binding"/>
    <property type="evidence" value="ECO:0007669"/>
    <property type="project" value="UniProtKB-KW"/>
</dbReference>
<proteinExistence type="predicted"/>
<evidence type="ECO:0000313" key="3">
    <source>
        <dbReference type="EMBL" id="QHD50686.1"/>
    </source>
</evidence>
<feature type="domain" description="ATPase AAA-type core" evidence="1">
    <location>
        <begin position="227"/>
        <end position="358"/>
    </location>
</feature>
<evidence type="ECO:0000313" key="4">
    <source>
        <dbReference type="Proteomes" id="UP000463949"/>
    </source>
</evidence>
<name>A0A857GQD6_9GAMM</name>
<keyword evidence="3" id="KW-0067">ATP-binding</keyword>
<gene>
    <name evidence="3" type="ORF">CTT34_13835</name>
</gene>
<organism evidence="3 4">
    <name type="scientific">Vreelandella aquamarina</name>
    <dbReference type="NCBI Taxonomy" id="77097"/>
    <lineage>
        <taxon>Bacteria</taxon>
        <taxon>Pseudomonadati</taxon>
        <taxon>Pseudomonadota</taxon>
        <taxon>Gammaproteobacteria</taxon>
        <taxon>Oceanospirillales</taxon>
        <taxon>Halomonadaceae</taxon>
        <taxon>Vreelandella</taxon>
    </lineage>
</organism>
<dbReference type="KEGG" id="hmd:CTT34_13835"/>
<evidence type="ECO:0000259" key="2">
    <source>
        <dbReference type="Pfam" id="PF13476"/>
    </source>
</evidence>
<reference evidence="3 4" key="1">
    <citation type="submission" date="2017-10" db="EMBL/GenBank/DDBJ databases">
        <title>Coral associated bacteria.</title>
        <authorList>
            <person name="Wang X."/>
        </authorList>
    </citation>
    <scope>NUCLEOTIDE SEQUENCE [LARGE SCALE GENOMIC DNA]</scope>
    <source>
        <strain evidence="3 4">SCSIO 43005</strain>
    </source>
</reference>
<feature type="domain" description="Rad50/SbcC-type AAA" evidence="2">
    <location>
        <begin position="5"/>
        <end position="199"/>
    </location>
</feature>
<dbReference type="OrthoDB" id="9815944at2"/>
<dbReference type="GO" id="GO:0000731">
    <property type="term" value="P:DNA synthesis involved in DNA repair"/>
    <property type="evidence" value="ECO:0007669"/>
    <property type="project" value="TreeGrafter"/>
</dbReference>
<dbReference type="InterPro" id="IPR038729">
    <property type="entry name" value="Rad50/SbcC_AAA"/>
</dbReference>
<dbReference type="InterPro" id="IPR027417">
    <property type="entry name" value="P-loop_NTPase"/>
</dbReference>
<dbReference type="RefSeq" id="WP_159342941.1">
    <property type="nucleotide sequence ID" value="NZ_CP024621.1"/>
</dbReference>
<evidence type="ECO:0000259" key="1">
    <source>
        <dbReference type="Pfam" id="PF13304"/>
    </source>
</evidence>
<dbReference type="PANTHER" id="PTHR32182">
    <property type="entry name" value="DNA REPLICATION AND REPAIR PROTEIN RECF"/>
    <property type="match status" value="1"/>
</dbReference>
<dbReference type="SUPFAM" id="SSF52540">
    <property type="entry name" value="P-loop containing nucleoside triphosphate hydrolases"/>
    <property type="match status" value="1"/>
</dbReference>
<dbReference type="PANTHER" id="PTHR32182:SF23">
    <property type="entry name" value="ATP BINDING PROTEIN"/>
    <property type="match status" value="1"/>
</dbReference>